<keyword evidence="3" id="KW-1003">Cell membrane</keyword>
<protein>
    <submittedName>
        <fullName evidence="7">ABC transporter substrate-binding protein</fullName>
    </submittedName>
</protein>
<keyword evidence="6" id="KW-0472">Membrane</keyword>
<reference evidence="8" key="1">
    <citation type="journal article" date="2024" name="Algal Res.">
        <title>Biochemical, toxicological and genomic investigation of a high-biomass producing Limnothrix strain isolated from Italian shallow drinking water reservoir.</title>
        <authorList>
            <person name="Simonazzi M."/>
            <person name="Shishido T.K."/>
            <person name="Delbaje E."/>
            <person name="Wahlsten M."/>
            <person name="Fewer D.P."/>
            <person name="Sivonen K."/>
            <person name="Pezzolesi L."/>
            <person name="Pistocchi R."/>
        </authorList>
    </citation>
    <scope>NUCLEOTIDE SEQUENCE [LARGE SCALE GENOMIC DNA]</scope>
    <source>
        <strain evidence="8">LRLZ20PSL1</strain>
    </source>
</reference>
<gene>
    <name evidence="7" type="ORF">VPK24_01355</name>
</gene>
<keyword evidence="8" id="KW-1185">Reference proteome</keyword>
<dbReference type="PANTHER" id="PTHR30024:SF43">
    <property type="entry name" value="BLL4572 PROTEIN"/>
    <property type="match status" value="1"/>
</dbReference>
<evidence type="ECO:0000256" key="2">
    <source>
        <dbReference type="ARBA" id="ARBA00022448"/>
    </source>
</evidence>
<dbReference type="InterPro" id="IPR044527">
    <property type="entry name" value="NrtA/CpmA_ABC-bd_dom"/>
</dbReference>
<evidence type="ECO:0000256" key="1">
    <source>
        <dbReference type="ARBA" id="ARBA00004533"/>
    </source>
</evidence>
<evidence type="ECO:0000256" key="5">
    <source>
        <dbReference type="ARBA" id="ARBA00023065"/>
    </source>
</evidence>
<evidence type="ECO:0000256" key="6">
    <source>
        <dbReference type="ARBA" id="ARBA00023136"/>
    </source>
</evidence>
<evidence type="ECO:0000313" key="7">
    <source>
        <dbReference type="EMBL" id="MFG3816268.1"/>
    </source>
</evidence>
<dbReference type="PANTHER" id="PTHR30024">
    <property type="entry name" value="ALIPHATIC SULFONATES-BINDING PROTEIN-RELATED"/>
    <property type="match status" value="1"/>
</dbReference>
<dbReference type="Pfam" id="PF13379">
    <property type="entry name" value="NMT1_2"/>
    <property type="match status" value="1"/>
</dbReference>
<dbReference type="Proteomes" id="UP001604335">
    <property type="component" value="Unassembled WGS sequence"/>
</dbReference>
<keyword evidence="5" id="KW-0406">Ion transport</keyword>
<comment type="subcellular location">
    <subcellularLocation>
        <location evidence="1">Cell inner membrane</location>
    </subcellularLocation>
</comment>
<evidence type="ECO:0000313" key="8">
    <source>
        <dbReference type="Proteomes" id="UP001604335"/>
    </source>
</evidence>
<dbReference type="SUPFAM" id="SSF53850">
    <property type="entry name" value="Periplasmic binding protein-like II"/>
    <property type="match status" value="1"/>
</dbReference>
<dbReference type="Gene3D" id="3.40.190.10">
    <property type="entry name" value="Periplasmic binding protein-like II"/>
    <property type="match status" value="2"/>
</dbReference>
<accession>A0ABW7C4W4</accession>
<keyword evidence="2" id="KW-0813">Transport</keyword>
<proteinExistence type="predicted"/>
<evidence type="ECO:0000256" key="4">
    <source>
        <dbReference type="ARBA" id="ARBA00022519"/>
    </source>
</evidence>
<sequence length="404" mass="45583">MAILDSWTQPLTRRQWLHLTGLFATSAGLAGALSGCQTGWIDRALSTQEPRLKIGYLPITDSSPLLAAQEKGFYAHEDLDVAPIQRYRSWDAIAQAFMRREVNLIHILMPTAIWMRYGLKFPAKVMAWNHTNGSAITVLPEINRVQDLAGRAIAIPSWYSLHNVILQILLRDHGLQPVRGTELHQLGDQEVALQVLPPPDMTAALKARKIAGYIVAEPYNAAAELTQTGKLLRLTGDVWKDHGCCVVLMHEADVRQYPQWTQRVVNAIVQAQQWAQLHRSELAYLLSRDGGNYMPYSVSILDRVLTYSDSEFYRIQGVIEHPEWRSQRIAFQPYPFPSYTTALVRSLQSTLIAGEIEFLRNLDPQAVAQDLVDERFVRQAIEQVGGPQSFGLALDLNRQELIQV</sequence>
<keyword evidence="4" id="KW-0997">Cell inner membrane</keyword>
<comment type="caution">
    <text evidence="7">The sequence shown here is derived from an EMBL/GenBank/DDBJ whole genome shotgun (WGS) entry which is preliminary data.</text>
</comment>
<dbReference type="EMBL" id="JAZAQF010000006">
    <property type="protein sequence ID" value="MFG3816268.1"/>
    <property type="molecule type" value="Genomic_DNA"/>
</dbReference>
<dbReference type="CDD" id="cd13553">
    <property type="entry name" value="PBP2_NrtA_CpmA_like"/>
    <property type="match status" value="1"/>
</dbReference>
<evidence type="ECO:0000256" key="3">
    <source>
        <dbReference type="ARBA" id="ARBA00022475"/>
    </source>
</evidence>
<dbReference type="RefSeq" id="WP_393010037.1">
    <property type="nucleotide sequence ID" value="NZ_JAZAQF010000006.1"/>
</dbReference>
<organism evidence="7 8">
    <name type="scientific">Limnothrix redekei LRLZ20PSL1</name>
    <dbReference type="NCBI Taxonomy" id="3112953"/>
    <lineage>
        <taxon>Bacteria</taxon>
        <taxon>Bacillati</taxon>
        <taxon>Cyanobacteriota</taxon>
        <taxon>Cyanophyceae</taxon>
        <taxon>Pseudanabaenales</taxon>
        <taxon>Pseudanabaenaceae</taxon>
        <taxon>Limnothrix</taxon>
    </lineage>
</organism>
<name>A0ABW7C4W4_9CYAN</name>